<dbReference type="Pfam" id="PF05721">
    <property type="entry name" value="PhyH"/>
    <property type="match status" value="1"/>
</dbReference>
<name>A0A495RZ93_9FLAO</name>
<dbReference type="AlphaFoldDB" id="A0A495RZ93"/>
<dbReference type="SUPFAM" id="SSF51197">
    <property type="entry name" value="Clavaminate synthase-like"/>
    <property type="match status" value="1"/>
</dbReference>
<dbReference type="GO" id="GO:0016706">
    <property type="term" value="F:2-oxoglutarate-dependent dioxygenase activity"/>
    <property type="evidence" value="ECO:0007669"/>
    <property type="project" value="UniProtKB-ARBA"/>
</dbReference>
<dbReference type="InterPro" id="IPR008775">
    <property type="entry name" value="Phytyl_CoA_dOase-like"/>
</dbReference>
<keyword evidence="1" id="KW-0560">Oxidoreductase</keyword>
<dbReference type="EMBL" id="RBXA01000003">
    <property type="protein sequence ID" value="RKS92660.1"/>
    <property type="molecule type" value="Genomic_DNA"/>
</dbReference>
<dbReference type="Gene3D" id="2.60.120.620">
    <property type="entry name" value="q2cbj1_9rhob like domain"/>
    <property type="match status" value="1"/>
</dbReference>
<evidence type="ECO:0000313" key="1">
    <source>
        <dbReference type="EMBL" id="RKS92660.1"/>
    </source>
</evidence>
<dbReference type="RefSeq" id="WP_121365891.1">
    <property type="nucleotide sequence ID" value="NZ_RBXA01000003.1"/>
</dbReference>
<proteinExistence type="predicted"/>
<dbReference type="OrthoDB" id="1157001at2"/>
<reference evidence="1 2" key="1">
    <citation type="submission" date="2018-10" db="EMBL/GenBank/DDBJ databases">
        <title>Genomic Encyclopedia of Archaeal and Bacterial Type Strains, Phase II (KMG-II): from individual species to whole genera.</title>
        <authorList>
            <person name="Goeker M."/>
        </authorList>
    </citation>
    <scope>NUCLEOTIDE SEQUENCE [LARGE SCALE GENOMIC DNA]</scope>
    <source>
        <strain evidence="1 2">DSM 15094</strain>
    </source>
</reference>
<keyword evidence="2" id="KW-1185">Reference proteome</keyword>
<gene>
    <name evidence="1" type="ORF">BC952_2572</name>
</gene>
<organism evidence="1 2">
    <name type="scientific">Flavobacterium limicola</name>
    <dbReference type="NCBI Taxonomy" id="180441"/>
    <lineage>
        <taxon>Bacteria</taxon>
        <taxon>Pseudomonadati</taxon>
        <taxon>Bacteroidota</taxon>
        <taxon>Flavobacteriia</taxon>
        <taxon>Flavobacteriales</taxon>
        <taxon>Flavobacteriaceae</taxon>
        <taxon>Flavobacterium</taxon>
    </lineage>
</organism>
<sequence>MPSTIIEKLWERTLHPENKSISGENCSWNEEIESLYRLGISMEDTLHYLYFEKPSLDSFKEWIVKNQKDISTSEQAIVEDVLSEEDLAFWDKNGYVVVKNAISKSECEATQQAIWEFLGMNPNHKETWYKQHEAQRGLMLTFSNHPTLNKNRQSLRIQKAYQQLYATTKIYKTIDKVSFNPPENDYFRFSGSSLHWDVSLKLPIPFGLQGLLYLTDCNEKEGAFHCVAGFHRNIEGWLSELLPNENPRKVALETLKPIPVIGNAGDFIIWHQALPHCATPNHGSAPRMVQYLTYLPDNYKQNSEWI</sequence>
<dbReference type="Proteomes" id="UP000280091">
    <property type="component" value="Unassembled WGS sequence"/>
</dbReference>
<evidence type="ECO:0000313" key="2">
    <source>
        <dbReference type="Proteomes" id="UP000280091"/>
    </source>
</evidence>
<dbReference type="PANTHER" id="PTHR31630:SF6">
    <property type="entry name" value="PHYTANOYL-COA DIOXYGENASE-RELATED"/>
    <property type="match status" value="1"/>
</dbReference>
<protein>
    <submittedName>
        <fullName evidence="1">Ectoine hydroxylase-related dioxygenase (Phytanoyl-CoA dioxygenase family)</fullName>
    </submittedName>
</protein>
<keyword evidence="1" id="KW-0223">Dioxygenase</keyword>
<dbReference type="PANTHER" id="PTHR31630">
    <property type="entry name" value="PHYTANOYL-COA DIOXYGENASE-RELATED-RELATED"/>
    <property type="match status" value="1"/>
</dbReference>
<accession>A0A495RZ93</accession>
<comment type="caution">
    <text evidence="1">The sequence shown here is derived from an EMBL/GenBank/DDBJ whole genome shotgun (WGS) entry which is preliminary data.</text>
</comment>